<name>A0A0M3IMC7_ASCLU</name>
<accession>A0A0M3IMC7</accession>
<proteinExistence type="predicted"/>
<sequence length="47" mass="5132">MAADSERDAVTPASSSNEQSQIQVWAFLRIMFDELLSALECDMPLGG</sequence>
<evidence type="ECO:0000313" key="1">
    <source>
        <dbReference type="Proteomes" id="UP000036681"/>
    </source>
</evidence>
<keyword evidence="1" id="KW-1185">Reference proteome</keyword>
<protein>
    <submittedName>
        <fullName evidence="2">Uncharacterized protein</fullName>
    </submittedName>
</protein>
<reference evidence="2" key="1">
    <citation type="submission" date="2017-02" db="UniProtKB">
        <authorList>
            <consortium name="WormBaseParasite"/>
        </authorList>
    </citation>
    <scope>IDENTIFICATION</scope>
</reference>
<dbReference type="WBParaSite" id="ALUE_0001990501-mRNA-1">
    <property type="protein sequence ID" value="ALUE_0001990501-mRNA-1"/>
    <property type="gene ID" value="ALUE_0001990501"/>
</dbReference>
<dbReference type="AlphaFoldDB" id="A0A0M3IMC7"/>
<dbReference type="Proteomes" id="UP000036681">
    <property type="component" value="Unplaced"/>
</dbReference>
<evidence type="ECO:0000313" key="2">
    <source>
        <dbReference type="WBParaSite" id="ALUE_0001990501-mRNA-1"/>
    </source>
</evidence>
<organism evidence="1 2">
    <name type="scientific">Ascaris lumbricoides</name>
    <name type="common">Giant roundworm</name>
    <dbReference type="NCBI Taxonomy" id="6252"/>
    <lineage>
        <taxon>Eukaryota</taxon>
        <taxon>Metazoa</taxon>
        <taxon>Ecdysozoa</taxon>
        <taxon>Nematoda</taxon>
        <taxon>Chromadorea</taxon>
        <taxon>Rhabditida</taxon>
        <taxon>Spirurina</taxon>
        <taxon>Ascaridomorpha</taxon>
        <taxon>Ascaridoidea</taxon>
        <taxon>Ascarididae</taxon>
        <taxon>Ascaris</taxon>
    </lineage>
</organism>